<dbReference type="Proteomes" id="UP000617628">
    <property type="component" value="Unassembled WGS sequence"/>
</dbReference>
<comment type="caution">
    <text evidence="1">The sequence shown here is derived from an EMBL/GenBank/DDBJ whole genome shotgun (WGS) entry which is preliminary data.</text>
</comment>
<reference evidence="1" key="1">
    <citation type="submission" date="2021-01" db="EMBL/GenBank/DDBJ databases">
        <title>Modified the classification status of verrucomicrobia.</title>
        <authorList>
            <person name="Feng X."/>
        </authorList>
    </citation>
    <scope>NUCLEOTIDE SEQUENCE</scope>
    <source>
        <strain evidence="1">KCTC 13126</strain>
    </source>
</reference>
<proteinExistence type="predicted"/>
<name>A0A934S1J3_9BACT</name>
<accession>A0A934S1J3</accession>
<keyword evidence="2" id="KW-1185">Reference proteome</keyword>
<protein>
    <submittedName>
        <fullName evidence="1">Uncharacterized protein</fullName>
    </submittedName>
</protein>
<gene>
    <name evidence="1" type="ORF">JIN87_25230</name>
</gene>
<dbReference type="AlphaFoldDB" id="A0A934S1J3"/>
<dbReference type="RefSeq" id="WP_200358932.1">
    <property type="nucleotide sequence ID" value="NZ_JAENIL010000075.1"/>
</dbReference>
<evidence type="ECO:0000313" key="2">
    <source>
        <dbReference type="Proteomes" id="UP000617628"/>
    </source>
</evidence>
<dbReference type="EMBL" id="JAENIL010000075">
    <property type="protein sequence ID" value="MBK1880213.1"/>
    <property type="molecule type" value="Genomic_DNA"/>
</dbReference>
<organism evidence="1 2">
    <name type="scientific">Pelagicoccus mobilis</name>
    <dbReference type="NCBI Taxonomy" id="415221"/>
    <lineage>
        <taxon>Bacteria</taxon>
        <taxon>Pseudomonadati</taxon>
        <taxon>Verrucomicrobiota</taxon>
        <taxon>Opitutia</taxon>
        <taxon>Puniceicoccales</taxon>
        <taxon>Pelagicoccaceae</taxon>
        <taxon>Pelagicoccus</taxon>
    </lineage>
</organism>
<evidence type="ECO:0000313" key="1">
    <source>
        <dbReference type="EMBL" id="MBK1880213.1"/>
    </source>
</evidence>
<sequence length="283" mass="30940">MLRFAPAKNLGRHLRIASLRFTHPRTQLATLTLFAILQKSPALVRVFNGLKFSIEPATRILQKLSLTAASLGSHHALSAASPANYSTTTSDEQNSANLQSQELSIDAQEEFFIIFGLTSVSAGNRNPKSWEVTGTIPPGMKVEGVSGSLRVPTNEQGVFNARTGIVTGTPTTGGEYQLHLRPWENENKGGRTADPFLLTLKIIPKELVATEASIQETSESFTIEWTIAPGQQYEIQASDTPWDEQSWTTLQTAIETIGDKQSATLNKEIFPPTLLIRVATSHQ</sequence>